<dbReference type="GO" id="GO:0016829">
    <property type="term" value="F:lyase activity"/>
    <property type="evidence" value="ECO:0007669"/>
    <property type="project" value="InterPro"/>
</dbReference>
<proteinExistence type="inferred from homology"/>
<sequence>MLGSNRTIPTEYTALVNSTMGRYLDFNECNTTGESVCHPSDHIPALVSVAEEEDTSGAELLEAIVLAYEIQGRGFDTGTIWNRGFDYVTWGAHAVAVAAGELIGLSQQELTDALGIAVMSNNGLIISRRDAVSNWKAIVQPYATHNVIQACQMARDGPTGPGHAFEGDRGFFEAVSGGEVLFDDLGGCSGRFRILGTSFKTFACGYFSHPSLTVLDIITEHNLEAKDLEEIDIHTFDHAIQIYASCPEKW</sequence>
<protein>
    <recommendedName>
        <fullName evidence="2">MmgE/PrpD N-terminal domain-containing protein</fullName>
    </recommendedName>
</protein>
<geneLocation type="plasmid" evidence="3">
    <name>unnamed4</name>
</geneLocation>
<dbReference type="InterPro" id="IPR005656">
    <property type="entry name" value="MmgE_PrpD"/>
</dbReference>
<dbReference type="InterPro" id="IPR042183">
    <property type="entry name" value="MmgE/PrpD_sf_1"/>
</dbReference>
<accession>A0A2I8VRV7</accession>
<evidence type="ECO:0000259" key="2">
    <source>
        <dbReference type="Pfam" id="PF03972"/>
    </source>
</evidence>
<dbReference type="InterPro" id="IPR036148">
    <property type="entry name" value="MmgE/PrpD_sf"/>
</dbReference>
<comment type="similarity">
    <text evidence="1">Belongs to the PrpD family.</text>
</comment>
<dbReference type="Proteomes" id="UP000236584">
    <property type="component" value="Plasmid unnamed4"/>
</dbReference>
<dbReference type="InterPro" id="IPR045336">
    <property type="entry name" value="MmgE_PrpD_N"/>
</dbReference>
<feature type="domain" description="MmgE/PrpD N-terminal" evidence="2">
    <location>
        <begin position="2"/>
        <end position="179"/>
    </location>
</feature>
<evidence type="ECO:0000256" key="1">
    <source>
        <dbReference type="ARBA" id="ARBA00006174"/>
    </source>
</evidence>
<dbReference type="PANTHER" id="PTHR16943">
    <property type="entry name" value="2-METHYLCITRATE DEHYDRATASE-RELATED"/>
    <property type="match status" value="1"/>
</dbReference>
<gene>
    <name evidence="3" type="ORF">C2R22_24345</name>
</gene>
<keyword evidence="4" id="KW-1185">Reference proteome</keyword>
<evidence type="ECO:0000313" key="3">
    <source>
        <dbReference type="EMBL" id="AUV84660.1"/>
    </source>
</evidence>
<dbReference type="OrthoDB" id="43639at2157"/>
<reference evidence="3 4" key="1">
    <citation type="submission" date="2018-01" db="EMBL/GenBank/DDBJ databases">
        <title>Complete genome sequence of Salinigranum rubrum GX10T, an extremely halophilic archaeon isolated from a marine solar saltern.</title>
        <authorList>
            <person name="Han S."/>
        </authorList>
    </citation>
    <scope>NUCLEOTIDE SEQUENCE [LARGE SCALE GENOMIC DNA]</scope>
    <source>
        <strain evidence="3 4">GX10</strain>
        <plasmid evidence="4">Plasmid unnamed4</plasmid>
    </source>
</reference>
<evidence type="ECO:0000313" key="4">
    <source>
        <dbReference type="Proteomes" id="UP000236584"/>
    </source>
</evidence>
<keyword evidence="3" id="KW-0614">Plasmid</keyword>
<name>A0A2I8VRV7_9EURY</name>
<dbReference type="PANTHER" id="PTHR16943:SF8">
    <property type="entry name" value="2-METHYLCITRATE DEHYDRATASE"/>
    <property type="match status" value="1"/>
</dbReference>
<dbReference type="Pfam" id="PF03972">
    <property type="entry name" value="MmgE_PrpD_N"/>
    <property type="match status" value="1"/>
</dbReference>
<organism evidence="3 4">
    <name type="scientific">Salinigranum rubrum</name>
    <dbReference type="NCBI Taxonomy" id="755307"/>
    <lineage>
        <taxon>Archaea</taxon>
        <taxon>Methanobacteriati</taxon>
        <taxon>Methanobacteriota</taxon>
        <taxon>Stenosarchaea group</taxon>
        <taxon>Halobacteria</taxon>
        <taxon>Halobacteriales</taxon>
        <taxon>Haloferacaceae</taxon>
        <taxon>Salinigranum</taxon>
    </lineage>
</organism>
<dbReference type="EMBL" id="CP026313">
    <property type="protein sequence ID" value="AUV84660.1"/>
    <property type="molecule type" value="Genomic_DNA"/>
</dbReference>
<dbReference type="KEGG" id="srub:C2R22_24345"/>
<dbReference type="AlphaFoldDB" id="A0A2I8VRV7"/>
<dbReference type="SUPFAM" id="SSF103378">
    <property type="entry name" value="2-methylcitrate dehydratase PrpD"/>
    <property type="match status" value="1"/>
</dbReference>
<dbReference type="Gene3D" id="1.10.4100.10">
    <property type="entry name" value="2-methylcitrate dehydratase PrpD"/>
    <property type="match status" value="1"/>
</dbReference>